<dbReference type="AlphaFoldDB" id="A0A807LBR8"/>
<dbReference type="SUPFAM" id="SSF54593">
    <property type="entry name" value="Glyoxalase/Bleomycin resistance protein/Dihydroxybiphenyl dioxygenase"/>
    <property type="match status" value="1"/>
</dbReference>
<dbReference type="PANTHER" id="PTHR43048">
    <property type="entry name" value="METHYLMALONYL-COA EPIMERASE"/>
    <property type="match status" value="1"/>
</dbReference>
<evidence type="ECO:0000256" key="1">
    <source>
        <dbReference type="ARBA" id="ARBA00022723"/>
    </source>
</evidence>
<organism evidence="3 4">
    <name type="scientific">Kosakonia cowanii JCM 10956 = DSM 18146</name>
    <dbReference type="NCBI Taxonomy" id="1300165"/>
    <lineage>
        <taxon>Bacteria</taxon>
        <taxon>Pseudomonadati</taxon>
        <taxon>Pseudomonadota</taxon>
        <taxon>Gammaproteobacteria</taxon>
        <taxon>Enterobacterales</taxon>
        <taxon>Enterobacteriaceae</taxon>
        <taxon>Kosakonia</taxon>
    </lineage>
</organism>
<reference evidence="3 4" key="1">
    <citation type="submission" date="2017-01" db="EMBL/GenBank/DDBJ databases">
        <authorList>
            <person name="Cao J.-M."/>
        </authorList>
    </citation>
    <scope>NUCLEOTIDE SEQUENCE [LARGE SCALE GENOMIC DNA]</scope>
    <source>
        <strain evidence="3 4">888-76</strain>
    </source>
</reference>
<keyword evidence="4" id="KW-1185">Reference proteome</keyword>
<dbReference type="PROSITE" id="PS51819">
    <property type="entry name" value="VOC"/>
    <property type="match status" value="1"/>
</dbReference>
<keyword evidence="1" id="KW-0479">Metal-binding</keyword>
<dbReference type="EMBL" id="CP019445">
    <property type="protein sequence ID" value="APZ04016.1"/>
    <property type="molecule type" value="Genomic_DNA"/>
</dbReference>
<dbReference type="GO" id="GO:0046491">
    <property type="term" value="P:L-methylmalonyl-CoA metabolic process"/>
    <property type="evidence" value="ECO:0007669"/>
    <property type="project" value="TreeGrafter"/>
</dbReference>
<dbReference type="CDD" id="cd16361">
    <property type="entry name" value="VOC_ShValD_like"/>
    <property type="match status" value="1"/>
</dbReference>
<accession>A0A807LBR8</accession>
<gene>
    <name evidence="3" type="ORF">BWI95_02485</name>
</gene>
<dbReference type="GO" id="GO:0004493">
    <property type="term" value="F:methylmalonyl-CoA epimerase activity"/>
    <property type="evidence" value="ECO:0007669"/>
    <property type="project" value="TreeGrafter"/>
</dbReference>
<dbReference type="KEGG" id="kco:BWI95_02485"/>
<protein>
    <submittedName>
        <fullName evidence="3">Glyoxalase</fullName>
    </submittedName>
</protein>
<dbReference type="GO" id="GO:0046872">
    <property type="term" value="F:metal ion binding"/>
    <property type="evidence" value="ECO:0007669"/>
    <property type="project" value="UniProtKB-KW"/>
</dbReference>
<evidence type="ECO:0000313" key="4">
    <source>
        <dbReference type="Proteomes" id="UP000187148"/>
    </source>
</evidence>
<dbReference type="Gene3D" id="3.10.180.10">
    <property type="entry name" value="2,3-Dihydroxybiphenyl 1,2-Dioxygenase, domain 1"/>
    <property type="match status" value="1"/>
</dbReference>
<name>A0A807LBR8_9ENTR</name>
<dbReference type="InterPro" id="IPR051785">
    <property type="entry name" value="MMCE/EMCE_epimerase"/>
</dbReference>
<sequence>MQQSIRGIDHIGITVPDIKAATRFLTEALGAELIYQSVAPEDEDIDSEAQQKTLRLVPGTVIKAVSMLKLQHGPGIELFEMQGPSQREPLRANDFGLQHFAVYVDDIDAALKQFAEAGGEVFTAPQPLGFPTEKGDGNCFCYGRTPWGSIVEFIAYPTPMPYERDTPLRRWKP</sequence>
<proteinExistence type="predicted"/>
<dbReference type="InterPro" id="IPR037523">
    <property type="entry name" value="VOC_core"/>
</dbReference>
<dbReference type="Pfam" id="PF13669">
    <property type="entry name" value="Glyoxalase_4"/>
    <property type="match status" value="1"/>
</dbReference>
<evidence type="ECO:0000259" key="2">
    <source>
        <dbReference type="PROSITE" id="PS51819"/>
    </source>
</evidence>
<dbReference type="Proteomes" id="UP000187148">
    <property type="component" value="Chromosome"/>
</dbReference>
<dbReference type="PANTHER" id="PTHR43048:SF6">
    <property type="entry name" value="BLR8189 PROTEIN"/>
    <property type="match status" value="1"/>
</dbReference>
<dbReference type="RefSeq" id="WP_054802761.1">
    <property type="nucleotide sequence ID" value="NZ_CP019445.1"/>
</dbReference>
<evidence type="ECO:0000313" key="3">
    <source>
        <dbReference type="EMBL" id="APZ04016.1"/>
    </source>
</evidence>
<dbReference type="InterPro" id="IPR029068">
    <property type="entry name" value="Glyas_Bleomycin-R_OHBP_Dase"/>
</dbReference>
<feature type="domain" description="VOC" evidence="2">
    <location>
        <begin position="7"/>
        <end position="156"/>
    </location>
</feature>